<gene>
    <name evidence="3" type="ORF">HK099_000781</name>
</gene>
<dbReference type="PANTHER" id="PTHR45725">
    <property type="entry name" value="FORMIN HOMOLOGY 2 FAMILY MEMBER"/>
    <property type="match status" value="1"/>
</dbReference>
<feature type="region of interest" description="Disordered" evidence="2">
    <location>
        <begin position="1"/>
        <end position="156"/>
    </location>
</feature>
<evidence type="ECO:0000313" key="4">
    <source>
        <dbReference type="Proteomes" id="UP001211065"/>
    </source>
</evidence>
<feature type="compositionally biased region" description="Pro residues" evidence="2">
    <location>
        <begin position="677"/>
        <end position="747"/>
    </location>
</feature>
<evidence type="ECO:0000313" key="3">
    <source>
        <dbReference type="EMBL" id="KAJ3227676.1"/>
    </source>
</evidence>
<dbReference type="EMBL" id="JADGJW010000012">
    <property type="protein sequence ID" value="KAJ3227676.1"/>
    <property type="molecule type" value="Genomic_DNA"/>
</dbReference>
<feature type="region of interest" description="Disordered" evidence="2">
    <location>
        <begin position="161"/>
        <end position="180"/>
    </location>
</feature>
<keyword evidence="1" id="KW-0175">Coiled coil</keyword>
<comment type="caution">
    <text evidence="3">The sequence shown here is derived from an EMBL/GenBank/DDBJ whole genome shotgun (WGS) entry which is preliminary data.</text>
</comment>
<sequence length="1276" mass="142283">MKKLIRGNKQSNENSNSSRPAFSPASLNSNIINRPFDPSYVEPEKKYELTPGPGDYSFHHPTNDRAQRALQQHLNRSQRRVVNDENSLAPSTSRGRSKSPNPSTNRAKSPNPRIPVPSVRTDSYTRGQATASLSNSRSSSPARSRNTATVSAASHRQSTFEVKGGFFENRQTSPPASTTRRTLLAPSGSNMELPLPVILPQTKQVTSEIQKSKEPANVFVFTSKGSMLVNCPHDAKLSWLLETCTKRFKARGLPSALVNARVEDGKTLDNNDLIVDTCKFHPALLLLMESELTNLPIIAKSFFLPDVFEAESKISPDLSEHRESLKRTSNLVKRQSRLEKFEEEDTKKRLSSRRSARSSTLDNKDSFWSDLLNDTTVGSQGTTSSLGLNFSSSFSTIIANDDLNKHDEKMSISKSEGNSKEILHELNSTIGSMKPALKNSDSDFVEINKHLTPFQDSSTCEPDILLSGVKEKLEVESKKDISVVDIDFKNSESDNGSNLKLLEESPHVELVKKDEIYAEDEREQNFIDDFWKKEMEIVENNIEKIKLSDEEEKEISHLSPILQETLRKEKILKKSEKLKLRKENSAELMKKIAPPPSQPPPIALLSEKYNTGDESVITIKNANFSSITNLPVQDSLPTDINVTSNLPPILREALMSEGIPLPPPPPTVLLSGTAVIGPPPPPPPPPVMIGGPIPPPPPAPPKLGGPPPPPPPPGMGGPPPPPPPPGLGGAPPPPPPPGMGGPTPPPLGVSVPVPTKNSGPVEVSAKDLQNQLAIMKKKKLERLKKEADAKAKAANGIVEAESFASNISAEEIEKRATAERERLAKIKEEKLIEERANIITEVLGYMQTPNGSLEDLVNKADKSTAIARNFIYTLVRKKWVKGFRVKENVTGPKDALPSGASSRQHGPKRKIVKTPCVVFPGREYSTTITLEDKTEEELHAFDPKGELYVSQASMYRFDPNLQKHVLDIVKFYKEPTFPPPFTPYTKPEPPQDSSLENRNKWEKWNMEKLEHQQSDSAQYNLIYNKLTATDLITVGAYEQLVQTMAQIIEMHEAVTLAFKTVPMEKLRTLPDLIPKEIRRMAQSLEKKNGLIINDDDLMKLKFTPVFLEGLIHPDGMTAEEKAEEEAEKAKLEKEMKEKKRESLVTFAGLEYHKLMPLLKTMFTKKQIEDQDLIRNKRFTMGLLRSSLKIPTNKPEQVLKSKAHNLLSYHPADINLKSFANQDLELRPLKLRDVWVEQRYRREVFAKTRGKSVRVSVLFGRTRSAGKASDKKKKKKK</sequence>
<feature type="compositionally biased region" description="Polar residues" evidence="2">
    <location>
        <begin position="169"/>
        <end position="180"/>
    </location>
</feature>
<feature type="compositionally biased region" description="Basic and acidic residues" evidence="2">
    <location>
        <begin position="57"/>
        <end position="67"/>
    </location>
</feature>
<dbReference type="InterPro" id="IPR051425">
    <property type="entry name" value="Formin_Homology"/>
</dbReference>
<organism evidence="3 4">
    <name type="scientific">Clydaea vesicula</name>
    <dbReference type="NCBI Taxonomy" id="447962"/>
    <lineage>
        <taxon>Eukaryota</taxon>
        <taxon>Fungi</taxon>
        <taxon>Fungi incertae sedis</taxon>
        <taxon>Chytridiomycota</taxon>
        <taxon>Chytridiomycota incertae sedis</taxon>
        <taxon>Chytridiomycetes</taxon>
        <taxon>Lobulomycetales</taxon>
        <taxon>Lobulomycetaceae</taxon>
        <taxon>Clydaea</taxon>
    </lineage>
</organism>
<feature type="region of interest" description="Disordered" evidence="2">
    <location>
        <begin position="342"/>
        <end position="361"/>
    </location>
</feature>
<accession>A0AAD5U7V3</accession>
<evidence type="ECO:0000256" key="1">
    <source>
        <dbReference type="SAM" id="Coils"/>
    </source>
</evidence>
<proteinExistence type="predicted"/>
<reference evidence="3" key="1">
    <citation type="submission" date="2020-05" db="EMBL/GenBank/DDBJ databases">
        <title>Phylogenomic resolution of chytrid fungi.</title>
        <authorList>
            <person name="Stajich J.E."/>
            <person name="Amses K."/>
            <person name="Simmons R."/>
            <person name="Seto K."/>
            <person name="Myers J."/>
            <person name="Bonds A."/>
            <person name="Quandt C.A."/>
            <person name="Barry K."/>
            <person name="Liu P."/>
            <person name="Grigoriev I."/>
            <person name="Longcore J.E."/>
            <person name="James T.Y."/>
        </authorList>
    </citation>
    <scope>NUCLEOTIDE SEQUENCE</scope>
    <source>
        <strain evidence="3">JEL0476</strain>
    </source>
</reference>
<feature type="compositionally biased region" description="Polar residues" evidence="2">
    <location>
        <begin position="84"/>
        <end position="108"/>
    </location>
</feature>
<feature type="compositionally biased region" description="Low complexity" evidence="2">
    <location>
        <begin position="129"/>
        <end position="149"/>
    </location>
</feature>
<evidence type="ECO:0000256" key="2">
    <source>
        <dbReference type="SAM" id="MobiDB-lite"/>
    </source>
</evidence>
<protein>
    <submittedName>
        <fullName evidence="3">Uncharacterized protein</fullName>
    </submittedName>
</protein>
<feature type="compositionally biased region" description="Polar residues" evidence="2">
    <location>
        <begin position="8"/>
        <end position="32"/>
    </location>
</feature>
<name>A0AAD5U7V3_9FUNG</name>
<feature type="coiled-coil region" evidence="1">
    <location>
        <begin position="777"/>
        <end position="829"/>
    </location>
</feature>
<keyword evidence="4" id="KW-1185">Reference proteome</keyword>
<dbReference type="Proteomes" id="UP001211065">
    <property type="component" value="Unassembled WGS sequence"/>
</dbReference>
<feature type="region of interest" description="Disordered" evidence="2">
    <location>
        <begin position="670"/>
        <end position="764"/>
    </location>
</feature>
<dbReference type="AlphaFoldDB" id="A0AAD5U7V3"/>